<proteinExistence type="predicted"/>
<dbReference type="EMBL" id="SCWE01000001">
    <property type="protein sequence ID" value="TDM03358.1"/>
    <property type="molecule type" value="Genomic_DNA"/>
</dbReference>
<protein>
    <submittedName>
        <fullName evidence="1">Uncharacterized protein</fullName>
    </submittedName>
</protein>
<name>A0A4R6BNK5_9STAP</name>
<evidence type="ECO:0000313" key="1">
    <source>
        <dbReference type="EMBL" id="TDM03358.1"/>
    </source>
</evidence>
<comment type="caution">
    <text evidence="1">The sequence shown here is derived from an EMBL/GenBank/DDBJ whole genome shotgun (WGS) entry which is preliminary data.</text>
</comment>
<sequence>MKIDDINKYFINNTIKVEPNHIQLITHCNEYHKLSVVGVTQKDKYNSNTYFGLHPILSPSLLQTFFINNAITDSSRFWGQIQEIHNANKDIKLCNFFDNKLRKIEFAFIGRAILRIAEHFSINLLISGTENELLALIDKINNLKNASKLL</sequence>
<dbReference type="AlphaFoldDB" id="A0A4R6BNK5"/>
<evidence type="ECO:0000313" key="2">
    <source>
        <dbReference type="Proteomes" id="UP000295328"/>
    </source>
</evidence>
<accession>A0A4R6BNK5</accession>
<dbReference type="RefSeq" id="WP_133429454.1">
    <property type="nucleotide sequence ID" value="NZ_BMCC01000001.1"/>
</dbReference>
<reference evidence="1 2" key="1">
    <citation type="submission" date="2019-01" db="EMBL/GenBank/DDBJ databases">
        <title>Draft genome sequences of the type strains of six Macrococcus species.</title>
        <authorList>
            <person name="Mazhar S."/>
            <person name="Altermann E."/>
            <person name="Hill C."/>
            <person name="Mcauliffe O."/>
        </authorList>
    </citation>
    <scope>NUCLEOTIDE SEQUENCE [LARGE SCALE GENOMIC DNA]</scope>
    <source>
        <strain evidence="1 2">CCM4809</strain>
    </source>
</reference>
<gene>
    <name evidence="1" type="ORF">ERX37_04535</name>
</gene>
<dbReference type="Proteomes" id="UP000295328">
    <property type="component" value="Unassembled WGS sequence"/>
</dbReference>
<keyword evidence="2" id="KW-1185">Reference proteome</keyword>
<organism evidence="1 2">
    <name type="scientific">Macrococcus hajekii</name>
    <dbReference type="NCBI Taxonomy" id="198482"/>
    <lineage>
        <taxon>Bacteria</taxon>
        <taxon>Bacillati</taxon>
        <taxon>Bacillota</taxon>
        <taxon>Bacilli</taxon>
        <taxon>Bacillales</taxon>
        <taxon>Staphylococcaceae</taxon>
        <taxon>Macrococcus</taxon>
    </lineage>
</organism>